<dbReference type="GO" id="GO:0016020">
    <property type="term" value="C:membrane"/>
    <property type="evidence" value="ECO:0007669"/>
    <property type="project" value="UniProtKB-SubCell"/>
</dbReference>
<dbReference type="PANTHER" id="PTHR42718">
    <property type="entry name" value="MAJOR FACILITATOR SUPERFAMILY MULTIDRUG TRANSPORTER MFSC"/>
    <property type="match status" value="1"/>
</dbReference>
<dbReference type="PROSITE" id="PS50850">
    <property type="entry name" value="MFS"/>
    <property type="match status" value="1"/>
</dbReference>
<keyword evidence="5 6" id="KW-0472">Membrane</keyword>
<protein>
    <recommendedName>
        <fullName evidence="7">Major facilitator superfamily (MFS) profile domain-containing protein</fullName>
    </recommendedName>
</protein>
<feature type="domain" description="Major facilitator superfamily (MFS) profile" evidence="7">
    <location>
        <begin position="55"/>
        <end position="516"/>
    </location>
</feature>
<feature type="transmembrane region" description="Helical" evidence="6">
    <location>
        <begin position="279"/>
        <end position="301"/>
    </location>
</feature>
<feature type="transmembrane region" description="Helical" evidence="6">
    <location>
        <begin position="362"/>
        <end position="381"/>
    </location>
</feature>
<feature type="transmembrane region" description="Helical" evidence="6">
    <location>
        <begin position="388"/>
        <end position="406"/>
    </location>
</feature>
<dbReference type="Pfam" id="PF07690">
    <property type="entry name" value="MFS_1"/>
    <property type="match status" value="1"/>
</dbReference>
<feature type="transmembrane region" description="Helical" evidence="6">
    <location>
        <begin position="418"/>
        <end position="437"/>
    </location>
</feature>
<keyword evidence="4 6" id="KW-1133">Transmembrane helix</keyword>
<feature type="transmembrane region" description="Helical" evidence="6">
    <location>
        <begin position="322"/>
        <end position="342"/>
    </location>
</feature>
<keyword evidence="3 6" id="KW-0812">Transmembrane</keyword>
<reference evidence="8 9" key="1">
    <citation type="submission" date="2016-06" db="EMBL/GenBank/DDBJ databases">
        <title>Evolution of pathogenesis and genome organization in the Tremellales.</title>
        <authorList>
            <person name="Cuomo C."/>
            <person name="Litvintseva A."/>
            <person name="Heitman J."/>
            <person name="Chen Y."/>
            <person name="Sun S."/>
            <person name="Springer D."/>
            <person name="Dromer F."/>
            <person name="Young S."/>
            <person name="Zeng Q."/>
            <person name="Chapman S."/>
            <person name="Gujja S."/>
            <person name="Saif S."/>
            <person name="Birren B."/>
        </authorList>
    </citation>
    <scope>NUCLEOTIDE SEQUENCE [LARGE SCALE GENOMIC DNA]</scope>
    <source>
        <strain evidence="8 9">CBS 6039</strain>
    </source>
</reference>
<dbReference type="AlphaFoldDB" id="A0A1E3I6V4"/>
<evidence type="ECO:0000256" key="3">
    <source>
        <dbReference type="ARBA" id="ARBA00022692"/>
    </source>
</evidence>
<dbReference type="InterPro" id="IPR020846">
    <property type="entry name" value="MFS_dom"/>
</dbReference>
<feature type="transmembrane region" description="Helical" evidence="6">
    <location>
        <begin position="121"/>
        <end position="140"/>
    </location>
</feature>
<feature type="transmembrane region" description="Helical" evidence="6">
    <location>
        <begin position="215"/>
        <end position="234"/>
    </location>
</feature>
<name>A0A1E3I6V4_9TREE</name>
<evidence type="ECO:0000256" key="1">
    <source>
        <dbReference type="ARBA" id="ARBA00004141"/>
    </source>
</evidence>
<feature type="transmembrane region" description="Helical" evidence="6">
    <location>
        <begin position="491"/>
        <end position="511"/>
    </location>
</feature>
<evidence type="ECO:0000256" key="5">
    <source>
        <dbReference type="ARBA" id="ARBA00023136"/>
    </source>
</evidence>
<feature type="transmembrane region" description="Helical" evidence="6">
    <location>
        <begin position="55"/>
        <end position="76"/>
    </location>
</feature>
<gene>
    <name evidence="8" type="ORF">L202_01663</name>
</gene>
<dbReference type="InterPro" id="IPR011701">
    <property type="entry name" value="MFS"/>
</dbReference>
<dbReference type="GeneID" id="30152972"/>
<keyword evidence="2" id="KW-0813">Transport</keyword>
<dbReference type="InterPro" id="IPR036259">
    <property type="entry name" value="MFS_trans_sf"/>
</dbReference>
<sequence length="528" mass="57275">MPVSTDTSTSAAVVQTDSAPNALIESGITNAEDNFSHGVRAGAEIKLSQRKKWGLLALFSLSLIIDQWCLAAFYILTSPISDSMSVPFAQQSWVITSYTVTFAATLLFWGRVSDLYSPAPVFSYGLVFLGALNLIISFLPERYSFFILRAFSGIAGSSSVPSSFRLIVAIFEPHELHRAFTIYGVSGALANCTGNLIAGAIMLIPSGGQGEPWRWFFRLLAAIVLPVGAGSVFWIPKRSGEDAGVQDKRARLDLFGCALMMTAIILLILSLTLGASNGWASPGFIAPFIISLILFPSFFLWESRLPTTHALLPPSIWRYPNFAIWIVFGLLGYTWWSVNFLAFIEYWMDVVGESPMIVSLRVLPQGVAPAAVAIVLSVWGGLMNWPRIAISGGCVLGVAAYVMFIFSHSHVGEDFWRYLFPSMTFGSAAMMVVFTATNVGTMVSVPSHVGGVAGATLQVSYQLGAAVSFAVQAGLFTVNDGGISNFDNISASLYFEMGFVALWMIMFLVLYRSENKVVKDGETGEDGR</sequence>
<feature type="transmembrane region" description="Helical" evidence="6">
    <location>
        <begin position="88"/>
        <end position="109"/>
    </location>
</feature>
<evidence type="ECO:0000256" key="4">
    <source>
        <dbReference type="ARBA" id="ARBA00022989"/>
    </source>
</evidence>
<dbReference type="SUPFAM" id="SSF103473">
    <property type="entry name" value="MFS general substrate transporter"/>
    <property type="match status" value="2"/>
</dbReference>
<dbReference type="GO" id="GO:0022857">
    <property type="term" value="F:transmembrane transporter activity"/>
    <property type="evidence" value="ECO:0007669"/>
    <property type="project" value="InterPro"/>
</dbReference>
<feature type="transmembrane region" description="Helical" evidence="6">
    <location>
        <begin position="146"/>
        <end position="168"/>
    </location>
</feature>
<proteinExistence type="predicted"/>
<feature type="transmembrane region" description="Helical" evidence="6">
    <location>
        <begin position="254"/>
        <end position="273"/>
    </location>
</feature>
<feature type="transmembrane region" description="Helical" evidence="6">
    <location>
        <begin position="449"/>
        <end position="471"/>
    </location>
</feature>
<evidence type="ECO:0000259" key="7">
    <source>
        <dbReference type="PROSITE" id="PS50850"/>
    </source>
</evidence>
<dbReference type="PANTHER" id="PTHR42718:SF9">
    <property type="entry name" value="MAJOR FACILITATOR SUPERFAMILY MULTIDRUG TRANSPORTER MFSC"/>
    <property type="match status" value="1"/>
</dbReference>
<dbReference type="OrthoDB" id="440755at2759"/>
<dbReference type="EMBL" id="AWGJ01000002">
    <property type="protein sequence ID" value="ODN83541.1"/>
    <property type="molecule type" value="Genomic_DNA"/>
</dbReference>
<evidence type="ECO:0000256" key="2">
    <source>
        <dbReference type="ARBA" id="ARBA00022448"/>
    </source>
</evidence>
<comment type="subcellular location">
    <subcellularLocation>
        <location evidence="1">Membrane</location>
        <topology evidence="1">Multi-pass membrane protein</topology>
    </subcellularLocation>
</comment>
<accession>A0A1E3I6V4</accession>
<dbReference type="Gene3D" id="1.20.1250.20">
    <property type="entry name" value="MFS general substrate transporter like domains"/>
    <property type="match status" value="1"/>
</dbReference>
<keyword evidence="9" id="KW-1185">Reference proteome</keyword>
<evidence type="ECO:0000313" key="8">
    <source>
        <dbReference type="EMBL" id="ODN83541.1"/>
    </source>
</evidence>
<dbReference type="RefSeq" id="XP_018997541.1">
    <property type="nucleotide sequence ID" value="XM_019135114.1"/>
</dbReference>
<dbReference type="Proteomes" id="UP000094065">
    <property type="component" value="Unassembled WGS sequence"/>
</dbReference>
<evidence type="ECO:0000256" key="6">
    <source>
        <dbReference type="SAM" id="Phobius"/>
    </source>
</evidence>
<comment type="caution">
    <text evidence="8">The sequence shown here is derived from an EMBL/GenBank/DDBJ whole genome shotgun (WGS) entry which is preliminary data.</text>
</comment>
<organism evidence="8 9">
    <name type="scientific">Cryptococcus amylolentus CBS 6039</name>
    <dbReference type="NCBI Taxonomy" id="1295533"/>
    <lineage>
        <taxon>Eukaryota</taxon>
        <taxon>Fungi</taxon>
        <taxon>Dikarya</taxon>
        <taxon>Basidiomycota</taxon>
        <taxon>Agaricomycotina</taxon>
        <taxon>Tremellomycetes</taxon>
        <taxon>Tremellales</taxon>
        <taxon>Cryptococcaceae</taxon>
        <taxon>Cryptococcus</taxon>
    </lineage>
</organism>
<feature type="transmembrane region" description="Helical" evidence="6">
    <location>
        <begin position="180"/>
        <end position="203"/>
    </location>
</feature>
<evidence type="ECO:0000313" key="9">
    <source>
        <dbReference type="Proteomes" id="UP000094065"/>
    </source>
</evidence>
<dbReference type="STRING" id="1295533.A0A1E3I6V4"/>